<keyword evidence="2" id="KW-1185">Reference proteome</keyword>
<protein>
    <recommendedName>
        <fullName evidence="3">C6 transcription factor</fullName>
    </recommendedName>
</protein>
<dbReference type="OrthoDB" id="3525185at2759"/>
<evidence type="ECO:0008006" key="3">
    <source>
        <dbReference type="Google" id="ProtNLM"/>
    </source>
</evidence>
<reference evidence="1 2" key="1">
    <citation type="submission" date="2016-12" db="EMBL/GenBank/DDBJ databases">
        <title>The genomes of Aspergillus section Nigri reveals drivers in fungal speciation.</title>
        <authorList>
            <consortium name="DOE Joint Genome Institute"/>
            <person name="Vesth T.C."/>
            <person name="Nybo J."/>
            <person name="Theobald S."/>
            <person name="Brandl J."/>
            <person name="Frisvad J.C."/>
            <person name="Nielsen K.F."/>
            <person name="Lyhne E.K."/>
            <person name="Kogle M.E."/>
            <person name="Kuo A."/>
            <person name="Riley R."/>
            <person name="Clum A."/>
            <person name="Nolan M."/>
            <person name="Lipzen A."/>
            <person name="Salamov A."/>
            <person name="Henrissat B."/>
            <person name="Wiebenga A."/>
            <person name="De Vries R.P."/>
            <person name="Grigoriev I.V."/>
            <person name="Mortensen U.H."/>
            <person name="Andersen M.R."/>
            <person name="Baker S.E."/>
        </authorList>
    </citation>
    <scope>NUCLEOTIDE SEQUENCE [LARGE SCALE GENOMIC DNA]</scope>
    <source>
        <strain evidence="1 2">CBS 117.55</strain>
    </source>
</reference>
<gene>
    <name evidence="1" type="ORF">BO70DRAFT_287877</name>
</gene>
<dbReference type="GeneID" id="37061497"/>
<accession>A0A317WN79</accession>
<sequence length="471" mass="52261">MRCLESNRTCKGYVEQANSKHIFRQHVVKDSTKVPLPSESQARKCSLPARVPAPGTSFIPDDLPPKEETEESIEGLALRAFFYDYCVPSTNLSLSRGFFHGIERMVHHRGSSSDFAQACKAVAFASHGIKLRRPLLTQNAGMLYHRLIASLAREMSGSDLSPRSLDVLAIVVLLGVYEMIVADDMHPGYHGIHAGGMAAVLRIENSPLGLLKAVKSKHHLLDGSSTRGLFSPNAGSEKPGLDNILLDMSSFLERAKDLSNHSPENLRVLCWEARELNEHLAQWQDERPTVFKLTTVGQVVHKPPFPTPEAGYWSGNVDVYFDLYVAAAWNISRVARCFLIDLILRISETLQDGMSTMREKADASRQINDMLSSIPYHLCEDLPSFLRDLESSSGIRGPGRAVGGLLLMHPIFALSQLNVVLPDTKEYLRRCLEWISVHMGIGEAARLAKAEEIDMQNLGSGCMIVWMGFLL</sequence>
<dbReference type="PANTHER" id="PTHR38791">
    <property type="entry name" value="ZN(II)2CYS6 TRANSCRIPTION FACTOR (EUROFUNG)-RELATED-RELATED"/>
    <property type="match status" value="1"/>
</dbReference>
<evidence type="ECO:0000313" key="1">
    <source>
        <dbReference type="EMBL" id="PWY86692.1"/>
    </source>
</evidence>
<dbReference type="InterPro" id="IPR053175">
    <property type="entry name" value="DHMBA_Reg_Transcription_Factor"/>
</dbReference>
<dbReference type="PANTHER" id="PTHR38791:SF5">
    <property type="entry name" value="TRANSCRIPTION FACTOR DBAG-RELATED"/>
    <property type="match status" value="1"/>
</dbReference>
<name>A0A317WN79_9EURO</name>
<dbReference type="Proteomes" id="UP000247233">
    <property type="component" value="Unassembled WGS sequence"/>
</dbReference>
<dbReference type="RefSeq" id="XP_025400924.1">
    <property type="nucleotide sequence ID" value="XM_025539260.1"/>
</dbReference>
<dbReference type="VEuPathDB" id="FungiDB:BO70DRAFT_287877"/>
<dbReference type="STRING" id="1448321.A0A317WN79"/>
<dbReference type="AlphaFoldDB" id="A0A317WN79"/>
<dbReference type="EMBL" id="MSFL01000007">
    <property type="protein sequence ID" value="PWY86692.1"/>
    <property type="molecule type" value="Genomic_DNA"/>
</dbReference>
<organism evidence="1 2">
    <name type="scientific">Aspergillus heteromorphus CBS 117.55</name>
    <dbReference type="NCBI Taxonomy" id="1448321"/>
    <lineage>
        <taxon>Eukaryota</taxon>
        <taxon>Fungi</taxon>
        <taxon>Dikarya</taxon>
        <taxon>Ascomycota</taxon>
        <taxon>Pezizomycotina</taxon>
        <taxon>Eurotiomycetes</taxon>
        <taxon>Eurotiomycetidae</taxon>
        <taxon>Eurotiales</taxon>
        <taxon>Aspergillaceae</taxon>
        <taxon>Aspergillus</taxon>
        <taxon>Aspergillus subgen. Circumdati</taxon>
    </lineage>
</organism>
<proteinExistence type="predicted"/>
<evidence type="ECO:0000313" key="2">
    <source>
        <dbReference type="Proteomes" id="UP000247233"/>
    </source>
</evidence>
<comment type="caution">
    <text evidence="1">The sequence shown here is derived from an EMBL/GenBank/DDBJ whole genome shotgun (WGS) entry which is preliminary data.</text>
</comment>